<dbReference type="EMBL" id="QBLH01000104">
    <property type="protein sequence ID" value="TGZ57924.1"/>
    <property type="molecule type" value="Genomic_DNA"/>
</dbReference>
<reference evidence="2 3" key="1">
    <citation type="journal article" date="2019" name="Philos. Trans. R. Soc. Lond., B, Biol. Sci.">
        <title>Ant behaviour and brain gene expression of defending hosts depend on the ecological success of the intruding social parasite.</title>
        <authorList>
            <person name="Kaur R."/>
            <person name="Stoldt M."/>
            <person name="Jongepier E."/>
            <person name="Feldmeyer B."/>
            <person name="Menzel F."/>
            <person name="Bornberg-Bauer E."/>
            <person name="Foitzik S."/>
        </authorList>
    </citation>
    <scope>NUCLEOTIDE SEQUENCE [LARGE SCALE GENOMIC DNA]</scope>
    <source>
        <tissue evidence="2">Whole body</tissue>
    </source>
</reference>
<dbReference type="Proteomes" id="UP000310200">
    <property type="component" value="Unassembled WGS sequence"/>
</dbReference>
<keyword evidence="3" id="KW-1185">Reference proteome</keyword>
<name>A0A4V3SCT4_9HYME</name>
<protein>
    <submittedName>
        <fullName evidence="2">Uncharacterized protein</fullName>
    </submittedName>
</protein>
<evidence type="ECO:0000313" key="2">
    <source>
        <dbReference type="EMBL" id="TGZ57924.1"/>
    </source>
</evidence>
<evidence type="ECO:0000313" key="3">
    <source>
        <dbReference type="Proteomes" id="UP000310200"/>
    </source>
</evidence>
<organism evidence="2 3">
    <name type="scientific">Temnothorax longispinosus</name>
    <dbReference type="NCBI Taxonomy" id="300112"/>
    <lineage>
        <taxon>Eukaryota</taxon>
        <taxon>Metazoa</taxon>
        <taxon>Ecdysozoa</taxon>
        <taxon>Arthropoda</taxon>
        <taxon>Hexapoda</taxon>
        <taxon>Insecta</taxon>
        <taxon>Pterygota</taxon>
        <taxon>Neoptera</taxon>
        <taxon>Endopterygota</taxon>
        <taxon>Hymenoptera</taxon>
        <taxon>Apocrita</taxon>
        <taxon>Aculeata</taxon>
        <taxon>Formicoidea</taxon>
        <taxon>Formicidae</taxon>
        <taxon>Myrmicinae</taxon>
        <taxon>Temnothorax</taxon>
    </lineage>
</organism>
<feature type="non-terminal residue" evidence="2">
    <location>
        <position position="1"/>
    </location>
</feature>
<accession>A0A4V3SCT4</accession>
<gene>
    <name evidence="2" type="ORF">DBV15_07584</name>
</gene>
<feature type="compositionally biased region" description="Basic and acidic residues" evidence="1">
    <location>
        <begin position="44"/>
        <end position="53"/>
    </location>
</feature>
<feature type="compositionally biased region" description="Basic and acidic residues" evidence="1">
    <location>
        <begin position="26"/>
        <end position="36"/>
    </location>
</feature>
<feature type="region of interest" description="Disordered" evidence="1">
    <location>
        <begin position="26"/>
        <end position="56"/>
    </location>
</feature>
<proteinExistence type="predicted"/>
<dbReference type="AlphaFoldDB" id="A0A4V3SCT4"/>
<sequence>FEVSVLLPTAGVEAVTTIIVSEVTSLKHREEEKEHQGGGGAVGTEREREKEKGSTGLFIEPATNIEQLVSIRPVIAAFTQPLSYPLAKWRCDRANHEYPLLSGYHGSTKSELCRQIVRFFDLYF</sequence>
<evidence type="ECO:0000256" key="1">
    <source>
        <dbReference type="SAM" id="MobiDB-lite"/>
    </source>
</evidence>
<comment type="caution">
    <text evidence="2">The sequence shown here is derived from an EMBL/GenBank/DDBJ whole genome shotgun (WGS) entry which is preliminary data.</text>
</comment>